<evidence type="ECO:0000256" key="6">
    <source>
        <dbReference type="SAM" id="SignalP"/>
    </source>
</evidence>
<proteinExistence type="predicted"/>
<dbReference type="PRINTS" id="PR00457">
    <property type="entry name" value="ANPEROXIDASE"/>
</dbReference>
<keyword evidence="8" id="KW-1185">Reference proteome</keyword>
<feature type="chain" id="PRO_5041970318" evidence="6">
    <location>
        <begin position="19"/>
        <end position="713"/>
    </location>
</feature>
<evidence type="ECO:0000256" key="1">
    <source>
        <dbReference type="ARBA" id="ARBA00004613"/>
    </source>
</evidence>
<dbReference type="GO" id="GO:0046872">
    <property type="term" value="F:metal ion binding"/>
    <property type="evidence" value="ECO:0007669"/>
    <property type="project" value="UniProtKB-KW"/>
</dbReference>
<accession>A0AAD5KNR6</accession>
<comment type="subcellular location">
    <subcellularLocation>
        <location evidence="1">Secreted</location>
    </subcellularLocation>
</comment>
<dbReference type="InterPro" id="IPR019791">
    <property type="entry name" value="Haem_peroxidase_animal"/>
</dbReference>
<keyword evidence="4" id="KW-0325">Glycoprotein</keyword>
<organism evidence="7 8">
    <name type="scientific">Daphnia sinensis</name>
    <dbReference type="NCBI Taxonomy" id="1820382"/>
    <lineage>
        <taxon>Eukaryota</taxon>
        <taxon>Metazoa</taxon>
        <taxon>Ecdysozoa</taxon>
        <taxon>Arthropoda</taxon>
        <taxon>Crustacea</taxon>
        <taxon>Branchiopoda</taxon>
        <taxon>Diplostraca</taxon>
        <taxon>Cladocera</taxon>
        <taxon>Anomopoda</taxon>
        <taxon>Daphniidae</taxon>
        <taxon>Daphnia</taxon>
        <taxon>Daphnia similis group</taxon>
    </lineage>
</organism>
<name>A0AAD5KNR6_9CRUS</name>
<dbReference type="Proteomes" id="UP000820818">
    <property type="component" value="Linkage Group LG6"/>
</dbReference>
<dbReference type="GO" id="GO:0006979">
    <property type="term" value="P:response to oxidative stress"/>
    <property type="evidence" value="ECO:0007669"/>
    <property type="project" value="InterPro"/>
</dbReference>
<keyword evidence="3" id="KW-0560">Oxidoreductase</keyword>
<dbReference type="CDD" id="cd09823">
    <property type="entry name" value="peroxinectin_like"/>
    <property type="match status" value="1"/>
</dbReference>
<dbReference type="InterPro" id="IPR037120">
    <property type="entry name" value="Haem_peroxidase_sf_animal"/>
</dbReference>
<dbReference type="GO" id="GO:0005576">
    <property type="term" value="C:extracellular region"/>
    <property type="evidence" value="ECO:0007669"/>
    <property type="project" value="UniProtKB-SubCell"/>
</dbReference>
<keyword evidence="5" id="KW-0349">Heme</keyword>
<sequence>MAFAILAILFTLSFNTLAFMEPDKDGFPHLSKDDLEEGLQVGRKFARDAEALEEAMNHTLIREEILSGFDAFAIPGHVKQSKEVSVELAARQFLSSKFGVPPNEIRFDDITERRLQPLPQCDPSYPYRSFDGTCNNLENPRYGEANTIYQRLMGPATYADGVSTIRVSESGAALPNPRLITTSVTVNKSVSESQASLLTMQWGQFLDHDLTSTAIAKTSRGGAILCRCSGVSLGPAHPECLPITIPTGDPVYSSQNVTCIHMVRSSFGLNLDGTTPISREQINALTHWMDGSQIYGNDDDVAQSLRDAVSGKGLMKVSVKNGRELMPLSHTCCPNDPTNRCPAAQSCFMAGDPRATVQPLLAVMHTLWLREHNRVANQLYNIYGSDKTDEFYYQQARRIVIAEFQHITYKEYLPVLLGPLASLLTSTNGPSNPAIFNEFVAAAYRMGHSQLRSLIRLYEADGSESSQSFFLGNSFITGGVRLLHPTFIDNALRGLLRTQAQSVDENFAEDVTSLLFRPDPKQLGADLVSVNIQRGRDHGLPPYIIARNIAQVKLYNTSASCPSSNTTFDDLKSTTSEEVITSFKKLYGSPKDIDLYIGGVTEKHVPGALVGPTFGYIIATQFENLKRSDRFFYSDLTKNISFSKVQLSEIEKSSLARIICDNSDGSITSIQPNAFRIPTGSNAPFPCSDIPGINFHKFEGIQPIEGRPISEEL</sequence>
<evidence type="ECO:0000256" key="5">
    <source>
        <dbReference type="PIRSR" id="PIRSR619791-2"/>
    </source>
</evidence>
<dbReference type="PROSITE" id="PS50292">
    <property type="entry name" value="PEROXIDASE_3"/>
    <property type="match status" value="1"/>
</dbReference>
<feature type="signal peptide" evidence="6">
    <location>
        <begin position="1"/>
        <end position="18"/>
    </location>
</feature>
<feature type="binding site" description="axial binding residue" evidence="5">
    <location>
        <position position="448"/>
    </location>
    <ligand>
        <name>heme b</name>
        <dbReference type="ChEBI" id="CHEBI:60344"/>
    </ligand>
    <ligandPart>
        <name>Fe</name>
        <dbReference type="ChEBI" id="CHEBI:18248"/>
    </ligandPart>
</feature>
<dbReference type="GO" id="GO:0020037">
    <property type="term" value="F:heme binding"/>
    <property type="evidence" value="ECO:0007669"/>
    <property type="project" value="InterPro"/>
</dbReference>
<evidence type="ECO:0000256" key="4">
    <source>
        <dbReference type="ARBA" id="ARBA00023180"/>
    </source>
</evidence>
<keyword evidence="3" id="KW-0575">Peroxidase</keyword>
<protein>
    <submittedName>
        <fullName evidence="7">Uncharacterized protein</fullName>
    </submittedName>
</protein>
<evidence type="ECO:0000313" key="7">
    <source>
        <dbReference type="EMBL" id="KAI9556896.1"/>
    </source>
</evidence>
<dbReference type="Pfam" id="PF03098">
    <property type="entry name" value="An_peroxidase"/>
    <property type="match status" value="1"/>
</dbReference>
<dbReference type="SUPFAM" id="SSF48113">
    <property type="entry name" value="Heme-dependent peroxidases"/>
    <property type="match status" value="1"/>
</dbReference>
<keyword evidence="5" id="KW-0408">Iron</keyword>
<reference evidence="7 8" key="1">
    <citation type="submission" date="2022-05" db="EMBL/GenBank/DDBJ databases">
        <title>A multi-omics perspective on studying reproductive biology in Daphnia sinensis.</title>
        <authorList>
            <person name="Jia J."/>
        </authorList>
    </citation>
    <scope>NUCLEOTIDE SEQUENCE [LARGE SCALE GENOMIC DNA]</scope>
    <source>
        <strain evidence="7 8">WSL</strain>
    </source>
</reference>
<evidence type="ECO:0000256" key="2">
    <source>
        <dbReference type="ARBA" id="ARBA00022525"/>
    </source>
</evidence>
<keyword evidence="6" id="KW-0732">Signal</keyword>
<keyword evidence="5" id="KW-0479">Metal-binding</keyword>
<evidence type="ECO:0000256" key="3">
    <source>
        <dbReference type="ARBA" id="ARBA00022559"/>
    </source>
</evidence>
<dbReference type="GO" id="GO:0004601">
    <property type="term" value="F:peroxidase activity"/>
    <property type="evidence" value="ECO:0007669"/>
    <property type="project" value="UniProtKB-KW"/>
</dbReference>
<dbReference type="InterPro" id="IPR010255">
    <property type="entry name" value="Haem_peroxidase_sf"/>
</dbReference>
<dbReference type="FunFam" id="1.10.640.10:FF:000014">
    <property type="entry name" value="Uncharacterized protein"/>
    <property type="match status" value="1"/>
</dbReference>
<dbReference type="AlphaFoldDB" id="A0AAD5KNR6"/>
<dbReference type="Gene3D" id="1.10.640.10">
    <property type="entry name" value="Haem peroxidase domain superfamily, animal type"/>
    <property type="match status" value="1"/>
</dbReference>
<evidence type="ECO:0000313" key="8">
    <source>
        <dbReference type="Proteomes" id="UP000820818"/>
    </source>
</evidence>
<gene>
    <name evidence="7" type="ORF">GHT06_016690</name>
</gene>
<dbReference type="PANTHER" id="PTHR11475:SF4">
    <property type="entry name" value="CHORION PEROXIDASE"/>
    <property type="match status" value="1"/>
</dbReference>
<dbReference type="PANTHER" id="PTHR11475">
    <property type="entry name" value="OXIDASE/PEROXIDASE"/>
    <property type="match status" value="1"/>
</dbReference>
<dbReference type="EMBL" id="WJBH02000006">
    <property type="protein sequence ID" value="KAI9556896.1"/>
    <property type="molecule type" value="Genomic_DNA"/>
</dbReference>
<keyword evidence="2" id="KW-0964">Secreted</keyword>
<comment type="caution">
    <text evidence="7">The sequence shown here is derived from an EMBL/GenBank/DDBJ whole genome shotgun (WGS) entry which is preliminary data.</text>
</comment>